<dbReference type="Proteomes" id="UP000033115">
    <property type="component" value="Chromosome"/>
</dbReference>
<evidence type="ECO:0000313" key="2">
    <source>
        <dbReference type="EMBL" id="AKA71990.1"/>
    </source>
</evidence>
<dbReference type="InterPro" id="IPR051673">
    <property type="entry name" value="SSDNA_exonuclease_RecJ"/>
</dbReference>
<dbReference type="InterPro" id="IPR038763">
    <property type="entry name" value="DHH_sf"/>
</dbReference>
<dbReference type="KEGG" id="csq:CSCA_4865"/>
<dbReference type="RefSeq" id="WP_029162410.1">
    <property type="nucleotide sequence ID" value="NZ_CP009933.1"/>
</dbReference>
<dbReference type="GO" id="GO:0004527">
    <property type="term" value="F:exonuclease activity"/>
    <property type="evidence" value="ECO:0007669"/>
    <property type="project" value="UniProtKB-KW"/>
</dbReference>
<dbReference type="STRING" id="1548.CSCA_4865"/>
<reference evidence="2 3" key="1">
    <citation type="journal article" date="2015" name="J. Biotechnol.">
        <title>Complete genome sequence of a malodorant-producing acetogen, Clostridium scatologenes ATCC 25775(T).</title>
        <authorList>
            <person name="Zhu Z."/>
            <person name="Guo T."/>
            <person name="Zheng H."/>
            <person name="Song T."/>
            <person name="Ouyang P."/>
            <person name="Xie J."/>
        </authorList>
    </citation>
    <scope>NUCLEOTIDE SEQUENCE [LARGE SCALE GENOMIC DNA]</scope>
    <source>
        <strain evidence="2 3">ATCC 25775</strain>
    </source>
</reference>
<dbReference type="PANTHER" id="PTHR30255">
    <property type="entry name" value="SINGLE-STRANDED-DNA-SPECIFIC EXONUCLEASE RECJ"/>
    <property type="match status" value="1"/>
</dbReference>
<feature type="domain" description="DDH" evidence="1">
    <location>
        <begin position="41"/>
        <end position="189"/>
    </location>
</feature>
<dbReference type="Pfam" id="PF01368">
    <property type="entry name" value="DHH"/>
    <property type="match status" value="1"/>
</dbReference>
<name>A0A0E3MBY8_CLOSL</name>
<dbReference type="AlphaFoldDB" id="A0A0E3MBY8"/>
<accession>A0A0E3MBY8</accession>
<evidence type="ECO:0000313" key="3">
    <source>
        <dbReference type="Proteomes" id="UP000033115"/>
    </source>
</evidence>
<keyword evidence="3" id="KW-1185">Reference proteome</keyword>
<dbReference type="EMBL" id="CP009933">
    <property type="protein sequence ID" value="AKA71990.1"/>
    <property type="molecule type" value="Genomic_DNA"/>
</dbReference>
<evidence type="ECO:0000259" key="1">
    <source>
        <dbReference type="Pfam" id="PF01368"/>
    </source>
</evidence>
<protein>
    <submittedName>
        <fullName evidence="2">Phosphoesterase RecJ domain protein</fullName>
    </submittedName>
</protein>
<proteinExistence type="predicted"/>
<sequence>MEIQERNMQYSRVSDAQDPFLLKGMKEALKRIIKAVNEREKIVIYGYYDLDGITAVSLLLLVLKYLNADVEYVVPESMDEYFGIDSDIIKNHVKFLGARLIITVGCGVNSVSQVELCKELGIDVIITDYHECSKVLPETIIVNPNQEGCKYTFKDLTAVGIAFKLAQSISMYYQMKCISKYLDLVMIGIISRNINLTGENKIMVSQGMYHLNYTNNYGLKALIKIHNIVNINKESICKLAYNIVPVSKSIRNVDNARIAVELFTTASMDRAEQIAKYLKNETKGNELCIS</sequence>
<gene>
    <name evidence="2" type="ORF">CSCA_4865</name>
</gene>
<dbReference type="SUPFAM" id="SSF64182">
    <property type="entry name" value="DHH phosphoesterases"/>
    <property type="match status" value="1"/>
</dbReference>
<dbReference type="Gene3D" id="3.90.1640.30">
    <property type="match status" value="1"/>
</dbReference>
<dbReference type="PANTHER" id="PTHR30255:SF2">
    <property type="entry name" value="SINGLE-STRANDED-DNA-SPECIFIC EXONUCLEASE RECJ"/>
    <property type="match status" value="1"/>
</dbReference>
<dbReference type="InterPro" id="IPR001667">
    <property type="entry name" value="DDH_dom"/>
</dbReference>
<dbReference type="HOGENOM" id="CLU_009736_0_0_9"/>
<organism evidence="2 3">
    <name type="scientific">Clostridium scatologenes</name>
    <dbReference type="NCBI Taxonomy" id="1548"/>
    <lineage>
        <taxon>Bacteria</taxon>
        <taxon>Bacillati</taxon>
        <taxon>Bacillota</taxon>
        <taxon>Clostridia</taxon>
        <taxon>Eubacteriales</taxon>
        <taxon>Clostridiaceae</taxon>
        <taxon>Clostridium</taxon>
    </lineage>
</organism>